<proteinExistence type="predicted"/>
<gene>
    <name evidence="5" type="ORF">KM295_04380</name>
</gene>
<dbReference type="InterPro" id="IPR016694">
    <property type="entry name" value="UCP017292"/>
</dbReference>
<dbReference type="PROSITE" id="PS51266">
    <property type="entry name" value="ZF_CHY"/>
    <property type="match status" value="1"/>
</dbReference>
<evidence type="ECO:0000313" key="5">
    <source>
        <dbReference type="EMBL" id="MCQ4332740.1"/>
    </source>
</evidence>
<accession>A0A9R1D727</accession>
<sequence length="114" mass="12507">MSEAGEVRGVDVDDETRCAHYDSESDVVAIRFGCCGTYYACFECHAALADHPPEPWPTARRTEPAARCGVCGADLTATEYTSTDACPNCEARFNPGCAEHYHLYFEWIDAADSD</sequence>
<dbReference type="Proteomes" id="UP001139494">
    <property type="component" value="Unassembled WGS sequence"/>
</dbReference>
<dbReference type="AlphaFoldDB" id="A0A9R1D727"/>
<dbReference type="GO" id="GO:0008270">
    <property type="term" value="F:zinc ion binding"/>
    <property type="evidence" value="ECO:0007669"/>
    <property type="project" value="UniProtKB-KW"/>
</dbReference>
<evidence type="ECO:0000256" key="3">
    <source>
        <dbReference type="ARBA" id="ARBA00022833"/>
    </source>
</evidence>
<evidence type="ECO:0000313" key="6">
    <source>
        <dbReference type="Proteomes" id="UP001139494"/>
    </source>
</evidence>
<keyword evidence="2" id="KW-0863">Zinc-finger</keyword>
<dbReference type="SUPFAM" id="SSF161219">
    <property type="entry name" value="CHY zinc finger-like"/>
    <property type="match status" value="1"/>
</dbReference>
<dbReference type="InterPro" id="IPR052604">
    <property type="entry name" value="Mito_Tim_assembly_helper"/>
</dbReference>
<protein>
    <recommendedName>
        <fullName evidence="4">CHY-type domain-containing protein</fullName>
    </recommendedName>
</protein>
<evidence type="ECO:0000256" key="2">
    <source>
        <dbReference type="ARBA" id="ARBA00022771"/>
    </source>
</evidence>
<dbReference type="EMBL" id="JAHLKM010000003">
    <property type="protein sequence ID" value="MCQ4332740.1"/>
    <property type="molecule type" value="Genomic_DNA"/>
</dbReference>
<keyword evidence="6" id="KW-1185">Reference proteome</keyword>
<feature type="domain" description="CHY-type" evidence="4">
    <location>
        <begin position="11"/>
        <end position="91"/>
    </location>
</feature>
<name>A0A9R1D727_9EURY</name>
<keyword evidence="3" id="KW-0862">Zinc</keyword>
<evidence type="ECO:0000259" key="4">
    <source>
        <dbReference type="PROSITE" id="PS51266"/>
    </source>
</evidence>
<comment type="caution">
    <text evidence="5">The sequence shown here is derived from an EMBL/GenBank/DDBJ whole genome shotgun (WGS) entry which is preliminary data.</text>
</comment>
<dbReference type="GO" id="GO:0045041">
    <property type="term" value="P:protein import into mitochondrial intermembrane space"/>
    <property type="evidence" value="ECO:0007669"/>
    <property type="project" value="TreeGrafter"/>
</dbReference>
<dbReference type="InterPro" id="IPR037274">
    <property type="entry name" value="Znf_CHY_sf"/>
</dbReference>
<reference evidence="5" key="1">
    <citation type="journal article" date="2023" name="Front. Microbiol.">
        <title>Genomic-based phylogenetic and metabolic analyses of the genus Natronomonas, and description of Natronomonas aquatica sp. nov.</title>
        <authorList>
            <person name="Garcia-Roldan A."/>
            <person name="Duran-Viseras A."/>
            <person name="de la Haba R.R."/>
            <person name="Corral P."/>
            <person name="Sanchez-Porro C."/>
            <person name="Ventosa A."/>
        </authorList>
    </citation>
    <scope>NUCLEOTIDE SEQUENCE</scope>
    <source>
        <strain evidence="5">F2-12</strain>
    </source>
</reference>
<dbReference type="InterPro" id="IPR008913">
    <property type="entry name" value="Znf_CHY"/>
</dbReference>
<organism evidence="5 6">
    <name type="scientific">Natronomonas aquatica</name>
    <dbReference type="NCBI Taxonomy" id="2841590"/>
    <lineage>
        <taxon>Archaea</taxon>
        <taxon>Methanobacteriati</taxon>
        <taxon>Methanobacteriota</taxon>
        <taxon>Stenosarchaea group</taxon>
        <taxon>Halobacteria</taxon>
        <taxon>Halobacteriales</taxon>
        <taxon>Natronomonadaceae</taxon>
        <taxon>Natronomonas</taxon>
    </lineage>
</organism>
<dbReference type="PANTHER" id="PTHR28082:SF1">
    <property type="entry name" value="HELPER OF TIM PROTEIN 13"/>
    <property type="match status" value="1"/>
</dbReference>
<dbReference type="Pfam" id="PF05495">
    <property type="entry name" value="zf-CHY"/>
    <property type="match status" value="1"/>
</dbReference>
<dbReference type="PIRSF" id="PIRSF017292">
    <property type="entry name" value="UCP017292_Znf_CHY"/>
    <property type="match status" value="1"/>
</dbReference>
<dbReference type="PANTHER" id="PTHR28082">
    <property type="entry name" value="ZINC FINGER PROTEIN"/>
    <property type="match status" value="1"/>
</dbReference>
<keyword evidence="1" id="KW-0479">Metal-binding</keyword>
<dbReference type="RefSeq" id="WP_256028678.1">
    <property type="nucleotide sequence ID" value="NZ_JAHLKM010000003.1"/>
</dbReference>
<evidence type="ECO:0000256" key="1">
    <source>
        <dbReference type="ARBA" id="ARBA00022723"/>
    </source>
</evidence>